<keyword evidence="3" id="KW-1185">Reference proteome</keyword>
<dbReference type="Proteomes" id="UP001596104">
    <property type="component" value="Unassembled WGS sequence"/>
</dbReference>
<dbReference type="RefSeq" id="WP_377009322.1">
    <property type="nucleotide sequence ID" value="NZ_JBHSLV010000026.1"/>
</dbReference>
<comment type="caution">
    <text evidence="2">The sequence shown here is derived from an EMBL/GenBank/DDBJ whole genome shotgun (WGS) entry which is preliminary data.</text>
</comment>
<dbReference type="InterPro" id="IPR036249">
    <property type="entry name" value="Thioredoxin-like_sf"/>
</dbReference>
<dbReference type="EMBL" id="JBHSLV010000026">
    <property type="protein sequence ID" value="MFC5394175.1"/>
    <property type="molecule type" value="Genomic_DNA"/>
</dbReference>
<dbReference type="SUPFAM" id="SSF52833">
    <property type="entry name" value="Thioredoxin-like"/>
    <property type="match status" value="1"/>
</dbReference>
<evidence type="ECO:0000313" key="2">
    <source>
        <dbReference type="EMBL" id="MFC5394175.1"/>
    </source>
</evidence>
<organism evidence="2 3">
    <name type="scientific">Bosea vestrisii</name>
    <dbReference type="NCBI Taxonomy" id="151416"/>
    <lineage>
        <taxon>Bacteria</taxon>
        <taxon>Pseudomonadati</taxon>
        <taxon>Pseudomonadota</taxon>
        <taxon>Alphaproteobacteria</taxon>
        <taxon>Hyphomicrobiales</taxon>
        <taxon>Boseaceae</taxon>
        <taxon>Bosea</taxon>
    </lineage>
</organism>
<accession>A0ABW0HC00</accession>
<sequence>MQEVSITYCAPCGYEKRAREAAAELVQKLALSPELVPGKGGVFRVAVGDHVVATRSKGYFPSAEQIVRSRQIGVGAEVCLGGFAIFHALPWRA</sequence>
<protein>
    <submittedName>
        <fullName evidence="2">SelT/SelW/SelH family protein</fullName>
    </submittedName>
</protein>
<evidence type="ECO:0000256" key="1">
    <source>
        <dbReference type="ARBA" id="ARBA00023284"/>
    </source>
</evidence>
<evidence type="ECO:0000313" key="3">
    <source>
        <dbReference type="Proteomes" id="UP001596104"/>
    </source>
</evidence>
<dbReference type="NCBIfam" id="TIGR02174">
    <property type="entry name" value="CXXU_selWTH"/>
    <property type="match status" value="1"/>
</dbReference>
<gene>
    <name evidence="2" type="ORF">ACFPPC_16155</name>
</gene>
<dbReference type="Pfam" id="PF10262">
    <property type="entry name" value="Rdx"/>
    <property type="match status" value="1"/>
</dbReference>
<reference evidence="3" key="1">
    <citation type="journal article" date="2019" name="Int. J. Syst. Evol. Microbiol.">
        <title>The Global Catalogue of Microorganisms (GCM) 10K type strain sequencing project: providing services to taxonomists for standard genome sequencing and annotation.</title>
        <authorList>
            <consortium name="The Broad Institute Genomics Platform"/>
            <consortium name="The Broad Institute Genome Sequencing Center for Infectious Disease"/>
            <person name="Wu L."/>
            <person name="Ma J."/>
        </authorList>
    </citation>
    <scope>NUCLEOTIDE SEQUENCE [LARGE SCALE GENOMIC DNA]</scope>
    <source>
        <strain evidence="3">CGMCC 1.16326</strain>
    </source>
</reference>
<dbReference type="Gene3D" id="3.40.30.10">
    <property type="entry name" value="Glutaredoxin"/>
    <property type="match status" value="1"/>
</dbReference>
<name>A0ABW0HC00_9HYPH</name>
<proteinExistence type="predicted"/>
<dbReference type="InterPro" id="IPR011893">
    <property type="entry name" value="Selenoprotein_Rdx-typ"/>
</dbReference>
<keyword evidence="1" id="KW-0676">Redox-active center</keyword>